<dbReference type="Proteomes" id="UP000265875">
    <property type="component" value="Unassembled WGS sequence"/>
</dbReference>
<evidence type="ECO:0000313" key="1">
    <source>
        <dbReference type="EMBL" id="RII76541.1"/>
    </source>
</evidence>
<protein>
    <submittedName>
        <fullName evidence="1">Uncharacterized protein</fullName>
    </submittedName>
</protein>
<dbReference type="EMBL" id="QWLL01000036">
    <property type="protein sequence ID" value="RII76541.1"/>
    <property type="molecule type" value="Genomic_DNA"/>
</dbReference>
<proteinExistence type="predicted"/>
<organism evidence="1 2">
    <name type="scientific">Pseudomonas monteilii</name>
    <dbReference type="NCBI Taxonomy" id="76759"/>
    <lineage>
        <taxon>Bacteria</taxon>
        <taxon>Pseudomonadati</taxon>
        <taxon>Pseudomonadota</taxon>
        <taxon>Gammaproteobacteria</taxon>
        <taxon>Pseudomonadales</taxon>
        <taxon>Pseudomonadaceae</taxon>
        <taxon>Pseudomonas</taxon>
    </lineage>
</organism>
<dbReference type="AlphaFoldDB" id="A0A399M422"/>
<reference evidence="1 2" key="1">
    <citation type="submission" date="2018-08" db="EMBL/GenBank/DDBJ databases">
        <title>Draft genome sequence of the cyanotroph, Pseudomonas monteilii BCN3.</title>
        <authorList>
            <person name="Jones L.B."/>
            <person name="Kunz D.A."/>
        </authorList>
    </citation>
    <scope>NUCLEOTIDE SEQUENCE [LARGE SCALE GENOMIC DNA]</scope>
    <source>
        <strain evidence="1 2">BCN3</strain>
    </source>
</reference>
<comment type="caution">
    <text evidence="1">The sequence shown here is derived from an EMBL/GenBank/DDBJ whole genome shotgun (WGS) entry which is preliminary data.</text>
</comment>
<accession>A0A399M422</accession>
<name>A0A399M422_9PSED</name>
<gene>
    <name evidence="1" type="ORF">D0894_16375</name>
</gene>
<evidence type="ECO:0000313" key="2">
    <source>
        <dbReference type="Proteomes" id="UP000265875"/>
    </source>
</evidence>
<sequence>MAYMALYKLKLLDEFDDRTDLWTFGDFESELMVLWRGAKQHDAEGIIKAAHKERCWPRAVKRYLLTNYRVFGNVSSELQQTFAEVVATMSVQERAEWGLLPAGSSVA</sequence>